<feature type="compositionally biased region" description="Basic and acidic residues" evidence="1">
    <location>
        <begin position="135"/>
        <end position="154"/>
    </location>
</feature>
<reference evidence="2" key="1">
    <citation type="submission" date="2023-06" db="EMBL/GenBank/DDBJ databases">
        <title>Genome-scale phylogeny and comparative genomics of the fungal order Sordariales.</title>
        <authorList>
            <consortium name="Lawrence Berkeley National Laboratory"/>
            <person name="Hensen N."/>
            <person name="Bonometti L."/>
            <person name="Westerberg I."/>
            <person name="Brannstrom I.O."/>
            <person name="Guillou S."/>
            <person name="Cros-Aarteil S."/>
            <person name="Calhoun S."/>
            <person name="Haridas S."/>
            <person name="Kuo A."/>
            <person name="Mondo S."/>
            <person name="Pangilinan J."/>
            <person name="Riley R."/>
            <person name="LaButti K."/>
            <person name="Andreopoulos B."/>
            <person name="Lipzen A."/>
            <person name="Chen C."/>
            <person name="Yanf M."/>
            <person name="Daum C."/>
            <person name="Ng V."/>
            <person name="Clum A."/>
            <person name="Steindorff A."/>
            <person name="Ohm R."/>
            <person name="Martin F."/>
            <person name="Silar P."/>
            <person name="Natvig D."/>
            <person name="Lalanne C."/>
            <person name="Gautier V."/>
            <person name="Ament-velasquez S.L."/>
            <person name="Kruys A."/>
            <person name="Hutchinson M.I."/>
            <person name="Powell A.J."/>
            <person name="Barry K."/>
            <person name="Miller A.N."/>
            <person name="Grigoriev I.V."/>
            <person name="Debuchy R."/>
            <person name="Gladieux P."/>
            <person name="Thoren M.H."/>
            <person name="Johannesson H."/>
        </authorList>
    </citation>
    <scope>NUCLEOTIDE SEQUENCE</scope>
    <source>
        <strain evidence="2">SMH3187-1</strain>
    </source>
</reference>
<dbReference type="AlphaFoldDB" id="A0AA40F7G8"/>
<evidence type="ECO:0000313" key="2">
    <source>
        <dbReference type="EMBL" id="KAK0752392.1"/>
    </source>
</evidence>
<protein>
    <submittedName>
        <fullName evidence="2">Uncharacterized protein</fullName>
    </submittedName>
</protein>
<gene>
    <name evidence="2" type="ORF">B0T18DRAFT_90031</name>
</gene>
<dbReference type="EMBL" id="JAUKUD010000002">
    <property type="protein sequence ID" value="KAK0752392.1"/>
    <property type="molecule type" value="Genomic_DNA"/>
</dbReference>
<dbReference type="Proteomes" id="UP001172155">
    <property type="component" value="Unassembled WGS sequence"/>
</dbReference>
<evidence type="ECO:0000313" key="3">
    <source>
        <dbReference type="Proteomes" id="UP001172155"/>
    </source>
</evidence>
<organism evidence="2 3">
    <name type="scientific">Schizothecium vesticola</name>
    <dbReference type="NCBI Taxonomy" id="314040"/>
    <lineage>
        <taxon>Eukaryota</taxon>
        <taxon>Fungi</taxon>
        <taxon>Dikarya</taxon>
        <taxon>Ascomycota</taxon>
        <taxon>Pezizomycotina</taxon>
        <taxon>Sordariomycetes</taxon>
        <taxon>Sordariomycetidae</taxon>
        <taxon>Sordariales</taxon>
        <taxon>Schizotheciaceae</taxon>
        <taxon>Schizothecium</taxon>
    </lineage>
</organism>
<accession>A0AA40F7G8</accession>
<comment type="caution">
    <text evidence="2">The sequence shown here is derived from an EMBL/GenBank/DDBJ whole genome shotgun (WGS) entry which is preliminary data.</text>
</comment>
<feature type="region of interest" description="Disordered" evidence="1">
    <location>
        <begin position="196"/>
        <end position="225"/>
    </location>
</feature>
<feature type="compositionally biased region" description="Acidic residues" evidence="1">
    <location>
        <begin position="125"/>
        <end position="134"/>
    </location>
</feature>
<sequence>MASRRLCDPTYHQRRRFDGKLTACFLATLERQASWRSGEDVLESLGRRGVSPPPPRRGAGQANQVSVAEKAVQLTTFGSWPSPCDGRDVEESQPMDGAQSGRLLWKQTGQEEDGEGTFAGWDGTDGMDTEDQDGTEARKPAAKEKRRDEGTREAKWPSFAAGVLDVDISATFQPRVSAFGIIFRIDPRRFECLSVRSIPCPNPTEPPEPEPDRTSRDTPLPTGGTCRRVRGARFPRAYRRNIIGRSGMENIFRWM</sequence>
<proteinExistence type="predicted"/>
<feature type="region of interest" description="Disordered" evidence="1">
    <location>
        <begin position="44"/>
        <end position="65"/>
    </location>
</feature>
<keyword evidence="3" id="KW-1185">Reference proteome</keyword>
<feature type="region of interest" description="Disordered" evidence="1">
    <location>
        <begin position="77"/>
        <end position="154"/>
    </location>
</feature>
<name>A0AA40F7G8_9PEZI</name>
<evidence type="ECO:0000256" key="1">
    <source>
        <dbReference type="SAM" id="MobiDB-lite"/>
    </source>
</evidence>